<comment type="caution">
    <text evidence="1">The sequence shown here is derived from an EMBL/GenBank/DDBJ whole genome shotgun (WGS) entry which is preliminary data.</text>
</comment>
<dbReference type="AlphaFoldDB" id="A6GGC6"/>
<dbReference type="EMBL" id="ABCS01000104">
    <property type="protein sequence ID" value="EDM75100.1"/>
    <property type="molecule type" value="Genomic_DNA"/>
</dbReference>
<dbReference type="Proteomes" id="UP000005801">
    <property type="component" value="Unassembled WGS sequence"/>
</dbReference>
<sequence length="93" mass="10014">MGSRACSAARRSSQLIGAIAISRGDRAPARHEFAQPPDLELGMAVGTCMVMSENGPLELGFGAHIHLTWSPEFVVTLALWIFENFSKITPSSL</sequence>
<keyword evidence="2" id="KW-1185">Reference proteome</keyword>
<evidence type="ECO:0000313" key="1">
    <source>
        <dbReference type="EMBL" id="EDM75100.1"/>
    </source>
</evidence>
<organism evidence="1 2">
    <name type="scientific">Plesiocystis pacifica SIR-1</name>
    <dbReference type="NCBI Taxonomy" id="391625"/>
    <lineage>
        <taxon>Bacteria</taxon>
        <taxon>Pseudomonadati</taxon>
        <taxon>Myxococcota</taxon>
        <taxon>Polyangia</taxon>
        <taxon>Nannocystales</taxon>
        <taxon>Nannocystaceae</taxon>
        <taxon>Plesiocystis</taxon>
    </lineage>
</organism>
<reference evidence="1 2" key="1">
    <citation type="submission" date="2007-06" db="EMBL/GenBank/DDBJ databases">
        <authorList>
            <person name="Shimkets L."/>
            <person name="Ferriera S."/>
            <person name="Johnson J."/>
            <person name="Kravitz S."/>
            <person name="Beeson K."/>
            <person name="Sutton G."/>
            <person name="Rogers Y.-H."/>
            <person name="Friedman R."/>
            <person name="Frazier M."/>
            <person name="Venter J.C."/>
        </authorList>
    </citation>
    <scope>NUCLEOTIDE SEQUENCE [LARGE SCALE GENOMIC DNA]</scope>
    <source>
        <strain evidence="1 2">SIR-1</strain>
    </source>
</reference>
<protein>
    <submittedName>
        <fullName evidence="1">Uncharacterized protein</fullName>
    </submittedName>
</protein>
<proteinExistence type="predicted"/>
<accession>A6GGC6</accession>
<gene>
    <name evidence="1" type="ORF">PPSIR1_00400</name>
</gene>
<dbReference type="STRING" id="391625.PPSIR1_00400"/>
<evidence type="ECO:0000313" key="2">
    <source>
        <dbReference type="Proteomes" id="UP000005801"/>
    </source>
</evidence>
<name>A6GGC6_9BACT</name>